<dbReference type="AlphaFoldDB" id="A0A259U2A0"/>
<dbReference type="InterPro" id="IPR000352">
    <property type="entry name" value="Pep_chain_release_fac_I"/>
</dbReference>
<name>A0A259U2A0_9BACT</name>
<dbReference type="PANTHER" id="PTHR43804">
    <property type="entry name" value="LD18447P"/>
    <property type="match status" value="1"/>
</dbReference>
<comment type="similarity">
    <text evidence="1">Belongs to the prokaryotic/mitochondrial release factor family.</text>
</comment>
<dbReference type="InParanoid" id="A0A259U2A0"/>
<feature type="domain" description="Prokaryotic-type class I peptide chain release factors" evidence="4">
    <location>
        <begin position="14"/>
        <end position="107"/>
    </location>
</feature>
<comment type="caution">
    <text evidence="5">The sequence shown here is derived from an EMBL/GenBank/DDBJ whole genome shotgun (WGS) entry which is preliminary data.</text>
</comment>
<dbReference type="Proteomes" id="UP000216446">
    <property type="component" value="Unassembled WGS sequence"/>
</dbReference>
<dbReference type="Gene3D" id="3.30.160.20">
    <property type="match status" value="1"/>
</dbReference>
<evidence type="ECO:0000313" key="6">
    <source>
        <dbReference type="Proteomes" id="UP000216446"/>
    </source>
</evidence>
<evidence type="ECO:0000259" key="4">
    <source>
        <dbReference type="Pfam" id="PF00472"/>
    </source>
</evidence>
<dbReference type="Pfam" id="PF00472">
    <property type="entry name" value="RF-1"/>
    <property type="match status" value="1"/>
</dbReference>
<dbReference type="InterPro" id="IPR050057">
    <property type="entry name" value="Prokaryotic/Mito_RF"/>
</dbReference>
<protein>
    <recommendedName>
        <fullName evidence="4">Prokaryotic-type class I peptide chain release factors domain-containing protein</fullName>
    </recommendedName>
</protein>
<evidence type="ECO:0000256" key="2">
    <source>
        <dbReference type="ARBA" id="ARBA00022481"/>
    </source>
</evidence>
<dbReference type="InterPro" id="IPR045853">
    <property type="entry name" value="Pep_chain_release_fac_I_sf"/>
</dbReference>
<dbReference type="OrthoDB" id="9815709at2"/>
<dbReference type="EMBL" id="MQWB01000001">
    <property type="protein sequence ID" value="OZC04183.1"/>
    <property type="molecule type" value="Genomic_DNA"/>
</dbReference>
<accession>A0A259U2A0</accession>
<dbReference type="FunCoup" id="A0A259U2A0">
    <property type="interactions" value="302"/>
</dbReference>
<feature type="region of interest" description="Disordered" evidence="3">
    <location>
        <begin position="73"/>
        <end position="112"/>
    </location>
</feature>
<dbReference type="GO" id="GO:0003747">
    <property type="term" value="F:translation release factor activity"/>
    <property type="evidence" value="ECO:0007669"/>
    <property type="project" value="InterPro"/>
</dbReference>
<dbReference type="PANTHER" id="PTHR43804:SF7">
    <property type="entry name" value="LD18447P"/>
    <property type="match status" value="1"/>
</dbReference>
<proteinExistence type="inferred from homology"/>
<reference evidence="5 6" key="1">
    <citation type="submission" date="2016-11" db="EMBL/GenBank/DDBJ databases">
        <title>Study of marine rhodopsin-containing bacteria.</title>
        <authorList>
            <person name="Yoshizawa S."/>
            <person name="Kumagai Y."/>
            <person name="Kogure K."/>
        </authorList>
    </citation>
    <scope>NUCLEOTIDE SEQUENCE [LARGE SCALE GENOMIC DNA]</scope>
    <source>
        <strain evidence="5 6">SG-29</strain>
    </source>
</reference>
<evidence type="ECO:0000256" key="3">
    <source>
        <dbReference type="SAM" id="MobiDB-lite"/>
    </source>
</evidence>
<feature type="compositionally biased region" description="Basic residues" evidence="3">
    <location>
        <begin position="76"/>
        <end position="101"/>
    </location>
</feature>
<sequence length="112" mass="12858">MLIDLSSDALLANCDVETLAAGTKGGQRANKVETGVRLTHRPTGIVVTARRSRSQFRNKSIAVQRLREQLEERARPVKVRKATRPTKGSKRRRLEAKKKRSEKKDRRNWRPE</sequence>
<gene>
    <name evidence="5" type="ORF">BSZ36_15050</name>
</gene>
<dbReference type="RefSeq" id="WP_094550374.1">
    <property type="nucleotide sequence ID" value="NZ_MQWB01000001.1"/>
</dbReference>
<organism evidence="5 6">
    <name type="scientific">Rubricoccus marinus</name>
    <dbReference type="NCBI Taxonomy" id="716817"/>
    <lineage>
        <taxon>Bacteria</taxon>
        <taxon>Pseudomonadati</taxon>
        <taxon>Rhodothermota</taxon>
        <taxon>Rhodothermia</taxon>
        <taxon>Rhodothermales</taxon>
        <taxon>Rubricoccaceae</taxon>
        <taxon>Rubricoccus</taxon>
    </lineage>
</organism>
<keyword evidence="2" id="KW-0488">Methylation</keyword>
<dbReference type="SUPFAM" id="SSF75620">
    <property type="entry name" value="Release factor"/>
    <property type="match status" value="1"/>
</dbReference>
<keyword evidence="6" id="KW-1185">Reference proteome</keyword>
<feature type="compositionally biased region" description="Basic and acidic residues" evidence="3">
    <location>
        <begin position="102"/>
        <end position="112"/>
    </location>
</feature>
<evidence type="ECO:0000313" key="5">
    <source>
        <dbReference type="EMBL" id="OZC04183.1"/>
    </source>
</evidence>
<evidence type="ECO:0000256" key="1">
    <source>
        <dbReference type="ARBA" id="ARBA00010835"/>
    </source>
</evidence>